<evidence type="ECO:0000256" key="2">
    <source>
        <dbReference type="ARBA" id="ARBA00022801"/>
    </source>
</evidence>
<dbReference type="Proteomes" id="UP000030678">
    <property type="component" value="Unassembled WGS sequence"/>
</dbReference>
<keyword evidence="2" id="KW-0378">Hydrolase</keyword>
<dbReference type="GeneID" id="19988481"/>
<sequence>MSNQLGERDAGKLAGAFSFDAATSSSSPVHCDFFPYALKALPDVLAKKWDDEEFKAYRDRFPETARSSPALFEAHVKDLTARDVKVAYLKDLQGYLWEEGYQSHAYSTPVYTDVLAWMDGLASSPATDIAIAIYSSGSIFAQKLLFQHIKDPTRPEDPEVIVDRRDIVTAWFDTTNAGPKHESSSYAKIASEVQREPEEILFLSDNVKEVRAARDANFHAVVVDRPGNAPLTDADREELQVVESFEQLDLR</sequence>
<dbReference type="VEuPathDB" id="FungiDB:G647_09988"/>
<dbReference type="InterPro" id="IPR023943">
    <property type="entry name" value="Enolase-ppase_E1"/>
</dbReference>
<dbReference type="GO" id="GO:0019509">
    <property type="term" value="P:L-methionine salvage from methylthioadenosine"/>
    <property type="evidence" value="ECO:0007669"/>
    <property type="project" value="InterPro"/>
</dbReference>
<proteinExistence type="predicted"/>
<reference evidence="4 5" key="1">
    <citation type="submission" date="2013-03" db="EMBL/GenBank/DDBJ databases">
        <title>The Genome Sequence of Cladophialophora carrionii CBS 160.54.</title>
        <authorList>
            <consortium name="The Broad Institute Genomics Platform"/>
            <person name="Cuomo C."/>
            <person name="de Hoog S."/>
            <person name="Gorbushina A."/>
            <person name="Walker B."/>
            <person name="Young S.K."/>
            <person name="Zeng Q."/>
            <person name="Gargeya S."/>
            <person name="Fitzgerald M."/>
            <person name="Haas B."/>
            <person name="Abouelleil A."/>
            <person name="Allen A.W."/>
            <person name="Alvarado L."/>
            <person name="Arachchi H.M."/>
            <person name="Berlin A.M."/>
            <person name="Chapman S.B."/>
            <person name="Gainer-Dewar J."/>
            <person name="Goldberg J."/>
            <person name="Griggs A."/>
            <person name="Gujja S."/>
            <person name="Hansen M."/>
            <person name="Howarth C."/>
            <person name="Imamovic A."/>
            <person name="Ireland A."/>
            <person name="Larimer J."/>
            <person name="McCowan C."/>
            <person name="Murphy C."/>
            <person name="Pearson M."/>
            <person name="Poon T.W."/>
            <person name="Priest M."/>
            <person name="Roberts A."/>
            <person name="Saif S."/>
            <person name="Shea T."/>
            <person name="Sisk P."/>
            <person name="Sykes S."/>
            <person name="Wortman J."/>
            <person name="Nusbaum C."/>
            <person name="Birren B."/>
        </authorList>
    </citation>
    <scope>NUCLEOTIDE SEQUENCE [LARGE SCALE GENOMIC DNA]</scope>
    <source>
        <strain evidence="4 5">CBS 160.54</strain>
    </source>
</reference>
<evidence type="ECO:0000313" key="4">
    <source>
        <dbReference type="EMBL" id="ETI26889.1"/>
    </source>
</evidence>
<evidence type="ECO:0000313" key="5">
    <source>
        <dbReference type="Proteomes" id="UP000030678"/>
    </source>
</evidence>
<dbReference type="AlphaFoldDB" id="V9DJ34"/>
<dbReference type="EMBL" id="KB822699">
    <property type="protein sequence ID" value="ETI26889.1"/>
    <property type="molecule type" value="Genomic_DNA"/>
</dbReference>
<dbReference type="OrthoDB" id="272500at2759"/>
<accession>V9DJ34</accession>
<dbReference type="PANTHER" id="PTHR20371">
    <property type="entry name" value="ENOLASE-PHOSPHATASE E1"/>
    <property type="match status" value="1"/>
</dbReference>
<dbReference type="GO" id="GO:0000287">
    <property type="term" value="F:magnesium ion binding"/>
    <property type="evidence" value="ECO:0007669"/>
    <property type="project" value="InterPro"/>
</dbReference>
<organism evidence="4 5">
    <name type="scientific">Cladophialophora carrionii CBS 160.54</name>
    <dbReference type="NCBI Taxonomy" id="1279043"/>
    <lineage>
        <taxon>Eukaryota</taxon>
        <taxon>Fungi</taxon>
        <taxon>Dikarya</taxon>
        <taxon>Ascomycota</taxon>
        <taxon>Pezizomycotina</taxon>
        <taxon>Eurotiomycetes</taxon>
        <taxon>Chaetothyriomycetidae</taxon>
        <taxon>Chaetothyriales</taxon>
        <taxon>Herpotrichiellaceae</taxon>
        <taxon>Cladophialophora</taxon>
    </lineage>
</organism>
<keyword evidence="1" id="KW-0028">Amino-acid biosynthesis</keyword>
<dbReference type="NCBIfam" id="TIGR01691">
    <property type="entry name" value="enolase-ppase"/>
    <property type="match status" value="1"/>
</dbReference>
<dbReference type="SUPFAM" id="SSF56784">
    <property type="entry name" value="HAD-like"/>
    <property type="match status" value="1"/>
</dbReference>
<dbReference type="PANTHER" id="PTHR20371:SF1">
    <property type="entry name" value="ENOLASE-PHOSPHATASE E1"/>
    <property type="match status" value="1"/>
</dbReference>
<name>V9DJ34_9EURO</name>
<protein>
    <submittedName>
        <fullName evidence="4">2,3-diketo-5-methylthio-1-phosphopentane phosphatase</fullName>
    </submittedName>
</protein>
<dbReference type="HOGENOM" id="CLU_023273_1_1_1"/>
<dbReference type="InterPro" id="IPR023214">
    <property type="entry name" value="HAD_sf"/>
</dbReference>
<dbReference type="Gene3D" id="1.10.720.60">
    <property type="match status" value="1"/>
</dbReference>
<gene>
    <name evidence="4" type="ORF">G647_09988</name>
</gene>
<dbReference type="GO" id="GO:0043874">
    <property type="term" value="F:acireductone synthase activity"/>
    <property type="evidence" value="ECO:0007669"/>
    <property type="project" value="InterPro"/>
</dbReference>
<keyword evidence="3" id="KW-0486">Methionine biosynthesis</keyword>
<dbReference type="InterPro" id="IPR036412">
    <property type="entry name" value="HAD-like_sf"/>
</dbReference>
<evidence type="ECO:0000256" key="1">
    <source>
        <dbReference type="ARBA" id="ARBA00022605"/>
    </source>
</evidence>
<dbReference type="Gene3D" id="3.40.50.1000">
    <property type="entry name" value="HAD superfamily/HAD-like"/>
    <property type="match status" value="1"/>
</dbReference>
<dbReference type="RefSeq" id="XP_008724202.1">
    <property type="nucleotide sequence ID" value="XM_008725980.1"/>
</dbReference>
<evidence type="ECO:0000256" key="3">
    <source>
        <dbReference type="ARBA" id="ARBA00023167"/>
    </source>
</evidence>